<dbReference type="InterPro" id="IPR046883">
    <property type="entry name" value="T6SS_FHA_C"/>
</dbReference>
<gene>
    <name evidence="2" type="ORF">GCM10009304_13530</name>
</gene>
<dbReference type="Pfam" id="PF20232">
    <property type="entry name" value="T6SS_FHA_C"/>
    <property type="match status" value="1"/>
</dbReference>
<dbReference type="RefSeq" id="WP_188982407.1">
    <property type="nucleotide sequence ID" value="NZ_BMPO01000003.1"/>
</dbReference>
<dbReference type="InterPro" id="IPR008984">
    <property type="entry name" value="SMAD_FHA_dom_sf"/>
</dbReference>
<comment type="caution">
    <text evidence="2">The sequence shown here is derived from an EMBL/GenBank/DDBJ whole genome shotgun (WGS) entry which is preliminary data.</text>
</comment>
<reference evidence="2" key="2">
    <citation type="submission" date="2020-09" db="EMBL/GenBank/DDBJ databases">
        <authorList>
            <person name="Sun Q."/>
            <person name="Ohkuma M."/>
        </authorList>
    </citation>
    <scope>NUCLEOTIDE SEQUENCE</scope>
    <source>
        <strain evidence="2">JCM 30078</strain>
    </source>
</reference>
<dbReference type="AlphaFoldDB" id="A0A917UW03"/>
<keyword evidence="3" id="KW-1185">Reference proteome</keyword>
<proteinExistence type="predicted"/>
<dbReference type="NCBIfam" id="TIGR03354">
    <property type="entry name" value="VI_FHA"/>
    <property type="match status" value="1"/>
</dbReference>
<feature type="domain" description="FHA" evidence="1">
    <location>
        <begin position="28"/>
        <end position="78"/>
    </location>
</feature>
<accession>A0A917UW03</accession>
<sequence>MKLTLEIVRAERREPGFSAYQTFDAAGGFIGRSPDSDWHLPDSTRLVSGKHAEVTFRDGAFYLTDVSSNGIELPREGLNLRKYDPYRLEHGALFRIGQFDIQSRIEPEAMREDGTHMHAMNNAFIPDDVFLGLDPLANLDASERAFEDDLLAPRGPASIAAQMRDHAPISDEHLIVPELIAPNAPPPPAAKPAAHELPVRFRDALSDALDLDLSALDSTQVQELALHSARLLRDTLEQLKLTLRNRDELRHELHLAPEAQAGDPISPRAKIDCSTLCEAALQNQGIGETRTTVLRAFRDIQAHQVALAAATRAAHTALLEKLSPTALALTFEKTEGARRFKTDAYHWRAYRRWHASVTGDGGGVAQLISNDLAQAYDDQIRLIATLKTDTQG</sequence>
<protein>
    <submittedName>
        <fullName evidence="2">Phosphopeptide-binding protein</fullName>
    </submittedName>
</protein>
<dbReference type="CDD" id="cd00060">
    <property type="entry name" value="FHA"/>
    <property type="match status" value="1"/>
</dbReference>
<dbReference type="InterPro" id="IPR017735">
    <property type="entry name" value="T6SS_FHA"/>
</dbReference>
<organism evidence="2 3">
    <name type="scientific">Pseudomonas matsuisoli</name>
    <dbReference type="NCBI Taxonomy" id="1515666"/>
    <lineage>
        <taxon>Bacteria</taxon>
        <taxon>Pseudomonadati</taxon>
        <taxon>Pseudomonadota</taxon>
        <taxon>Gammaproteobacteria</taxon>
        <taxon>Pseudomonadales</taxon>
        <taxon>Pseudomonadaceae</taxon>
        <taxon>Pseudomonas</taxon>
    </lineage>
</organism>
<dbReference type="PROSITE" id="PS50006">
    <property type="entry name" value="FHA_DOMAIN"/>
    <property type="match status" value="1"/>
</dbReference>
<dbReference type="InterPro" id="IPR000253">
    <property type="entry name" value="FHA_dom"/>
</dbReference>
<dbReference type="Proteomes" id="UP000635983">
    <property type="component" value="Unassembled WGS sequence"/>
</dbReference>
<evidence type="ECO:0000313" key="3">
    <source>
        <dbReference type="Proteomes" id="UP000635983"/>
    </source>
</evidence>
<evidence type="ECO:0000259" key="1">
    <source>
        <dbReference type="PROSITE" id="PS50006"/>
    </source>
</evidence>
<dbReference type="SUPFAM" id="SSF49879">
    <property type="entry name" value="SMAD/FHA domain"/>
    <property type="match status" value="1"/>
</dbReference>
<dbReference type="EMBL" id="BMPO01000003">
    <property type="protein sequence ID" value="GGJ89223.1"/>
    <property type="molecule type" value="Genomic_DNA"/>
</dbReference>
<dbReference type="Gene3D" id="2.60.200.20">
    <property type="match status" value="1"/>
</dbReference>
<evidence type="ECO:0000313" key="2">
    <source>
        <dbReference type="EMBL" id="GGJ89223.1"/>
    </source>
</evidence>
<reference evidence="2" key="1">
    <citation type="journal article" date="2014" name="Int. J. Syst. Evol. Microbiol.">
        <title>Complete genome sequence of Corynebacterium casei LMG S-19264T (=DSM 44701T), isolated from a smear-ripened cheese.</title>
        <authorList>
            <consortium name="US DOE Joint Genome Institute (JGI-PGF)"/>
            <person name="Walter F."/>
            <person name="Albersmeier A."/>
            <person name="Kalinowski J."/>
            <person name="Ruckert C."/>
        </authorList>
    </citation>
    <scope>NUCLEOTIDE SEQUENCE</scope>
    <source>
        <strain evidence="2">JCM 30078</strain>
    </source>
</reference>
<dbReference type="Pfam" id="PF00498">
    <property type="entry name" value="FHA"/>
    <property type="match status" value="1"/>
</dbReference>
<name>A0A917UW03_9PSED</name>